<evidence type="ECO:0000256" key="1">
    <source>
        <dbReference type="ARBA" id="ARBA00022490"/>
    </source>
</evidence>
<evidence type="ECO:0000259" key="5">
    <source>
        <dbReference type="Pfam" id="PF17384"/>
    </source>
</evidence>
<proteinExistence type="inferred from homology"/>
<dbReference type="CDD" id="cd01734">
    <property type="entry name" value="YlxS_C"/>
    <property type="match status" value="1"/>
</dbReference>
<evidence type="ECO:0000259" key="4">
    <source>
        <dbReference type="Pfam" id="PF02576"/>
    </source>
</evidence>
<feature type="domain" description="Ribosome maturation factor RimP C-terminal" evidence="5">
    <location>
        <begin position="87"/>
        <end position="152"/>
    </location>
</feature>
<evidence type="ECO:0000256" key="3">
    <source>
        <dbReference type="HAMAP-Rule" id="MF_01077"/>
    </source>
</evidence>
<comment type="similarity">
    <text evidence="3">Belongs to the RimP family.</text>
</comment>
<dbReference type="HAMAP" id="MF_01077">
    <property type="entry name" value="RimP"/>
    <property type="match status" value="1"/>
</dbReference>
<evidence type="ECO:0000256" key="2">
    <source>
        <dbReference type="ARBA" id="ARBA00022517"/>
    </source>
</evidence>
<dbReference type="GO" id="GO:0000028">
    <property type="term" value="P:ribosomal small subunit assembly"/>
    <property type="evidence" value="ECO:0007669"/>
    <property type="project" value="TreeGrafter"/>
</dbReference>
<name>A0A5C8PGC5_9HYPH</name>
<dbReference type="AlphaFoldDB" id="A0A5C8PGC5"/>
<feature type="domain" description="Ribosome maturation factor RimP N-terminal" evidence="4">
    <location>
        <begin position="11"/>
        <end position="84"/>
    </location>
</feature>
<dbReference type="FunFam" id="3.30.300.70:FF:000001">
    <property type="entry name" value="Ribosome maturation factor RimP"/>
    <property type="match status" value="1"/>
</dbReference>
<dbReference type="InterPro" id="IPR035956">
    <property type="entry name" value="RimP_N_sf"/>
</dbReference>
<reference evidence="6 7" key="1">
    <citation type="submission" date="2019-06" db="EMBL/GenBank/DDBJ databases">
        <title>New taxonomy in bacterial strain CC-CFT640, isolated from vineyard.</title>
        <authorList>
            <person name="Lin S.-Y."/>
            <person name="Tsai C.-F."/>
            <person name="Young C.-C."/>
        </authorList>
    </citation>
    <scope>NUCLEOTIDE SEQUENCE [LARGE SCALE GENOMIC DNA]</scope>
    <source>
        <strain evidence="6 7">CC-CFT640</strain>
    </source>
</reference>
<keyword evidence="1 3" id="KW-0963">Cytoplasm</keyword>
<dbReference type="InterPro" id="IPR036847">
    <property type="entry name" value="RimP_C_sf"/>
</dbReference>
<dbReference type="InterPro" id="IPR028989">
    <property type="entry name" value="RimP_N"/>
</dbReference>
<dbReference type="GO" id="GO:0005829">
    <property type="term" value="C:cytosol"/>
    <property type="evidence" value="ECO:0007669"/>
    <property type="project" value="TreeGrafter"/>
</dbReference>
<dbReference type="InterPro" id="IPR028998">
    <property type="entry name" value="RimP_C"/>
</dbReference>
<keyword evidence="7" id="KW-1185">Reference proteome</keyword>
<evidence type="ECO:0000313" key="6">
    <source>
        <dbReference type="EMBL" id="TXL72346.1"/>
    </source>
</evidence>
<protein>
    <recommendedName>
        <fullName evidence="3">Ribosome maturation factor RimP</fullName>
    </recommendedName>
</protein>
<dbReference type="GO" id="GO:0006412">
    <property type="term" value="P:translation"/>
    <property type="evidence" value="ECO:0007669"/>
    <property type="project" value="TreeGrafter"/>
</dbReference>
<dbReference type="NCBIfam" id="NF000932">
    <property type="entry name" value="PRK00092.2-5"/>
    <property type="match status" value="1"/>
</dbReference>
<dbReference type="Gene3D" id="3.30.300.70">
    <property type="entry name" value="RimP-like superfamily, N-terminal"/>
    <property type="match status" value="1"/>
</dbReference>
<dbReference type="PANTHER" id="PTHR33867:SF1">
    <property type="entry name" value="RIBOSOME MATURATION FACTOR RIMP"/>
    <property type="match status" value="1"/>
</dbReference>
<dbReference type="RefSeq" id="WP_147849970.1">
    <property type="nucleotide sequence ID" value="NZ_VDUZ01000034.1"/>
</dbReference>
<dbReference type="Proteomes" id="UP000321638">
    <property type="component" value="Unassembled WGS sequence"/>
</dbReference>
<comment type="subcellular location">
    <subcellularLocation>
        <location evidence="3">Cytoplasm</location>
    </subcellularLocation>
</comment>
<comment type="function">
    <text evidence="3">Required for maturation of 30S ribosomal subunits.</text>
</comment>
<dbReference type="Pfam" id="PF17384">
    <property type="entry name" value="DUF150_C"/>
    <property type="match status" value="1"/>
</dbReference>
<sequence length="174" mass="18890">MTELERRIEGIVGPAAEGLGYELVRVMLAGGHDGRLQIMAERRDGAPMTVDDCERLSRTISALLDVEDPIDGAYTLEVSSPGIDRPLVRRKDWERWSGHVARVEMAEPVEGRKRFRGVLLGLDGEDARLRLEDGAEVRLPLSGVARAKLVLTDALIAEAGKMATANDGAPPSAH</sequence>
<dbReference type="EMBL" id="VDUZ01000034">
    <property type="protein sequence ID" value="TXL72346.1"/>
    <property type="molecule type" value="Genomic_DNA"/>
</dbReference>
<accession>A0A5C8PGC5</accession>
<organism evidence="6 7">
    <name type="scientific">Vineibacter terrae</name>
    <dbReference type="NCBI Taxonomy" id="2586908"/>
    <lineage>
        <taxon>Bacteria</taxon>
        <taxon>Pseudomonadati</taxon>
        <taxon>Pseudomonadota</taxon>
        <taxon>Alphaproteobacteria</taxon>
        <taxon>Hyphomicrobiales</taxon>
        <taxon>Vineibacter</taxon>
    </lineage>
</organism>
<gene>
    <name evidence="3 6" type="primary">rimP</name>
    <name evidence="6" type="ORF">FHP25_26330</name>
</gene>
<dbReference type="Pfam" id="PF02576">
    <property type="entry name" value="RimP_N"/>
    <property type="match status" value="1"/>
</dbReference>
<dbReference type="SUPFAM" id="SSF74942">
    <property type="entry name" value="YhbC-like, C-terminal domain"/>
    <property type="match status" value="1"/>
</dbReference>
<comment type="caution">
    <text evidence="6">The sequence shown here is derived from an EMBL/GenBank/DDBJ whole genome shotgun (WGS) entry which is preliminary data.</text>
</comment>
<evidence type="ECO:0000313" key="7">
    <source>
        <dbReference type="Proteomes" id="UP000321638"/>
    </source>
</evidence>
<dbReference type="InterPro" id="IPR003728">
    <property type="entry name" value="Ribosome_maturation_RimP"/>
</dbReference>
<dbReference type="SUPFAM" id="SSF75420">
    <property type="entry name" value="YhbC-like, N-terminal domain"/>
    <property type="match status" value="1"/>
</dbReference>
<keyword evidence="2 3" id="KW-0690">Ribosome biogenesis</keyword>
<dbReference type="PANTHER" id="PTHR33867">
    <property type="entry name" value="RIBOSOME MATURATION FACTOR RIMP"/>
    <property type="match status" value="1"/>
</dbReference>
<dbReference type="Gene3D" id="2.30.30.180">
    <property type="entry name" value="Ribosome maturation factor RimP, C-terminal domain"/>
    <property type="match status" value="1"/>
</dbReference>
<dbReference type="OrthoDB" id="9805006at2"/>